<organism evidence="2 3">
    <name type="scientific">Marchantia polymorpha subsp. ruderalis</name>
    <dbReference type="NCBI Taxonomy" id="1480154"/>
    <lineage>
        <taxon>Eukaryota</taxon>
        <taxon>Viridiplantae</taxon>
        <taxon>Streptophyta</taxon>
        <taxon>Embryophyta</taxon>
        <taxon>Marchantiophyta</taxon>
        <taxon>Marchantiopsida</taxon>
        <taxon>Marchantiidae</taxon>
        <taxon>Marchantiales</taxon>
        <taxon>Marchantiaceae</taxon>
        <taxon>Marchantia</taxon>
    </lineage>
</organism>
<sequence>MDMDVSGVRQHRARTRSKKRAKQRMVIVELSDSSVEKTVTSIVNTSEVAASETRSAEGEETPHMKMNENLKKEFTLSEEILEQVVAQREGSML</sequence>
<name>A0A176W8I3_MARPO</name>
<evidence type="ECO:0000313" key="3">
    <source>
        <dbReference type="Proteomes" id="UP000077202"/>
    </source>
</evidence>
<comment type="caution">
    <text evidence="2">The sequence shown here is derived from an EMBL/GenBank/DDBJ whole genome shotgun (WGS) entry which is preliminary data.</text>
</comment>
<evidence type="ECO:0000256" key="1">
    <source>
        <dbReference type="SAM" id="MobiDB-lite"/>
    </source>
</evidence>
<reference evidence="2" key="1">
    <citation type="submission" date="2016-03" db="EMBL/GenBank/DDBJ databases">
        <title>Mechanisms controlling the formation of the plant cell surface in tip-growing cells are functionally conserved among land plants.</title>
        <authorList>
            <person name="Honkanen S."/>
            <person name="Jones V.A."/>
            <person name="Morieri G."/>
            <person name="Champion C."/>
            <person name="Hetherington A.J."/>
            <person name="Kelly S."/>
            <person name="Saint-Marcoux D."/>
            <person name="Proust H."/>
            <person name="Prescott H."/>
            <person name="Dolan L."/>
        </authorList>
    </citation>
    <scope>NUCLEOTIDE SEQUENCE [LARGE SCALE GENOMIC DNA]</scope>
    <source>
        <tissue evidence="2">Whole gametophyte</tissue>
    </source>
</reference>
<dbReference type="EMBL" id="LVLJ01001573">
    <property type="protein sequence ID" value="OAE28921.1"/>
    <property type="molecule type" value="Genomic_DNA"/>
</dbReference>
<accession>A0A176W8I3</accession>
<gene>
    <name evidence="2" type="ORF">AXG93_175s1020</name>
</gene>
<proteinExistence type="predicted"/>
<feature type="region of interest" description="Disordered" evidence="1">
    <location>
        <begin position="46"/>
        <end position="69"/>
    </location>
</feature>
<feature type="region of interest" description="Disordered" evidence="1">
    <location>
        <begin position="1"/>
        <end position="23"/>
    </location>
</feature>
<feature type="compositionally biased region" description="Basic residues" evidence="1">
    <location>
        <begin position="9"/>
        <end position="23"/>
    </location>
</feature>
<feature type="compositionally biased region" description="Basic and acidic residues" evidence="1">
    <location>
        <begin position="54"/>
        <end position="69"/>
    </location>
</feature>
<protein>
    <submittedName>
        <fullName evidence="2">Uncharacterized protein</fullName>
    </submittedName>
</protein>
<dbReference type="Proteomes" id="UP000077202">
    <property type="component" value="Unassembled WGS sequence"/>
</dbReference>
<keyword evidence="3" id="KW-1185">Reference proteome</keyword>
<evidence type="ECO:0000313" key="2">
    <source>
        <dbReference type="EMBL" id="OAE28921.1"/>
    </source>
</evidence>
<dbReference type="AlphaFoldDB" id="A0A176W8I3"/>